<evidence type="ECO:0000259" key="3">
    <source>
        <dbReference type="PROSITE" id="PS50158"/>
    </source>
</evidence>
<gene>
    <name evidence="4" type="ORF">LITE_LOCUS49209</name>
</gene>
<keyword evidence="1" id="KW-0863">Zinc-finger</keyword>
<accession>A0AAV0RPR7</accession>
<dbReference type="AlphaFoldDB" id="A0AAV0RPR7"/>
<sequence>MIGKLIRIDYNTQTAQRGKFARIAIELDVSQPLTPDFYLDGAVQLIEYENLPQVCFSCGRIGHSEEECSESKAPPNTQAPPSLVLADLPMTSSLQQTPTLGSDTTSEATATKEAFGLWMVVQRKHRRPNKNGNQTPQMKNQSTKDGRPAATTGNSHLRSVQPIGVKAQQRQSPTPATTRQPSMEGIAYTDSSANCSERNTSNLGYHLF</sequence>
<dbReference type="PANTHER" id="PTHR31286">
    <property type="entry name" value="GLYCINE-RICH CELL WALL STRUCTURAL PROTEIN 1.8-LIKE"/>
    <property type="match status" value="1"/>
</dbReference>
<dbReference type="InterPro" id="IPR040256">
    <property type="entry name" value="At4g02000-like"/>
</dbReference>
<dbReference type="InterPro" id="IPR001878">
    <property type="entry name" value="Znf_CCHC"/>
</dbReference>
<dbReference type="Pfam" id="PF14392">
    <property type="entry name" value="zf-CCHC_4"/>
    <property type="match status" value="1"/>
</dbReference>
<feature type="compositionally biased region" description="Polar residues" evidence="2">
    <location>
        <begin position="130"/>
        <end position="141"/>
    </location>
</feature>
<keyword evidence="5" id="KW-1185">Reference proteome</keyword>
<evidence type="ECO:0000256" key="1">
    <source>
        <dbReference type="PROSITE-ProRule" id="PRU00047"/>
    </source>
</evidence>
<keyword evidence="1" id="KW-0862">Zinc</keyword>
<proteinExistence type="predicted"/>
<protein>
    <recommendedName>
        <fullName evidence="3">CCHC-type domain-containing protein</fullName>
    </recommendedName>
</protein>
<dbReference type="InterPro" id="IPR025836">
    <property type="entry name" value="Zn_knuckle_CX2CX4HX4C"/>
</dbReference>
<reference evidence="4" key="1">
    <citation type="submission" date="2022-08" db="EMBL/GenBank/DDBJ databases">
        <authorList>
            <person name="Gutierrez-Valencia J."/>
        </authorList>
    </citation>
    <scope>NUCLEOTIDE SEQUENCE</scope>
</reference>
<dbReference type="GO" id="GO:0003676">
    <property type="term" value="F:nucleic acid binding"/>
    <property type="evidence" value="ECO:0007669"/>
    <property type="project" value="InterPro"/>
</dbReference>
<feature type="region of interest" description="Disordered" evidence="2">
    <location>
        <begin position="125"/>
        <end position="208"/>
    </location>
</feature>
<comment type="caution">
    <text evidence="4">The sequence shown here is derived from an EMBL/GenBank/DDBJ whole genome shotgun (WGS) entry which is preliminary data.</text>
</comment>
<feature type="compositionally biased region" description="Polar residues" evidence="2">
    <location>
        <begin position="168"/>
        <end position="181"/>
    </location>
</feature>
<dbReference type="PROSITE" id="PS50158">
    <property type="entry name" value="ZF_CCHC"/>
    <property type="match status" value="1"/>
</dbReference>
<dbReference type="EMBL" id="CAMGYJ010000011">
    <property type="protein sequence ID" value="CAI0559430.1"/>
    <property type="molecule type" value="Genomic_DNA"/>
</dbReference>
<feature type="compositionally biased region" description="Polar residues" evidence="2">
    <location>
        <begin position="189"/>
        <end position="208"/>
    </location>
</feature>
<evidence type="ECO:0000313" key="4">
    <source>
        <dbReference type="EMBL" id="CAI0559430.1"/>
    </source>
</evidence>
<dbReference type="Proteomes" id="UP001154282">
    <property type="component" value="Unassembled WGS sequence"/>
</dbReference>
<evidence type="ECO:0000313" key="5">
    <source>
        <dbReference type="Proteomes" id="UP001154282"/>
    </source>
</evidence>
<feature type="domain" description="CCHC-type" evidence="3">
    <location>
        <begin position="55"/>
        <end position="70"/>
    </location>
</feature>
<name>A0AAV0RPR7_9ROSI</name>
<evidence type="ECO:0000256" key="2">
    <source>
        <dbReference type="SAM" id="MobiDB-lite"/>
    </source>
</evidence>
<dbReference type="PANTHER" id="PTHR31286:SF99">
    <property type="entry name" value="DUF4283 DOMAIN-CONTAINING PROTEIN"/>
    <property type="match status" value="1"/>
</dbReference>
<dbReference type="GO" id="GO:0008270">
    <property type="term" value="F:zinc ion binding"/>
    <property type="evidence" value="ECO:0007669"/>
    <property type="project" value="UniProtKB-KW"/>
</dbReference>
<organism evidence="4 5">
    <name type="scientific">Linum tenue</name>
    <dbReference type="NCBI Taxonomy" id="586396"/>
    <lineage>
        <taxon>Eukaryota</taxon>
        <taxon>Viridiplantae</taxon>
        <taxon>Streptophyta</taxon>
        <taxon>Embryophyta</taxon>
        <taxon>Tracheophyta</taxon>
        <taxon>Spermatophyta</taxon>
        <taxon>Magnoliopsida</taxon>
        <taxon>eudicotyledons</taxon>
        <taxon>Gunneridae</taxon>
        <taxon>Pentapetalae</taxon>
        <taxon>rosids</taxon>
        <taxon>fabids</taxon>
        <taxon>Malpighiales</taxon>
        <taxon>Linaceae</taxon>
        <taxon>Linum</taxon>
    </lineage>
</organism>
<keyword evidence="1" id="KW-0479">Metal-binding</keyword>